<dbReference type="PATRIC" id="fig|937777.3.peg.2428"/>
<protein>
    <recommendedName>
        <fullName evidence="4">GTPase subunit of restriction endonuclease</fullName>
    </recommendedName>
</protein>
<dbReference type="Gene3D" id="3.40.50.300">
    <property type="entry name" value="P-loop containing nucleotide triphosphate hydrolases"/>
    <property type="match status" value="1"/>
</dbReference>
<dbReference type="KEGG" id="dpd:Deipe_2424"/>
<name>L0A1X0_DEIPD</name>
<organism evidence="2 3">
    <name type="scientific">Deinococcus peraridilitoris (strain DSM 19664 / LMG 22246 / CIP 109416 / KR-200)</name>
    <dbReference type="NCBI Taxonomy" id="937777"/>
    <lineage>
        <taxon>Bacteria</taxon>
        <taxon>Thermotogati</taxon>
        <taxon>Deinococcota</taxon>
        <taxon>Deinococci</taxon>
        <taxon>Deinococcales</taxon>
        <taxon>Deinococcaceae</taxon>
        <taxon>Deinococcus</taxon>
    </lineage>
</organism>
<dbReference type="SUPFAM" id="SSF52540">
    <property type="entry name" value="P-loop containing nucleoside triphosphate hydrolases"/>
    <property type="match status" value="1"/>
</dbReference>
<evidence type="ECO:0000256" key="1">
    <source>
        <dbReference type="SAM" id="MobiDB-lite"/>
    </source>
</evidence>
<feature type="compositionally biased region" description="Low complexity" evidence="1">
    <location>
        <begin position="230"/>
        <end position="252"/>
    </location>
</feature>
<evidence type="ECO:0000313" key="3">
    <source>
        <dbReference type="Proteomes" id="UP000010467"/>
    </source>
</evidence>
<dbReference type="EMBL" id="CP003382">
    <property type="protein sequence ID" value="AFZ67898.1"/>
    <property type="molecule type" value="Genomic_DNA"/>
</dbReference>
<dbReference type="InterPro" id="IPR027417">
    <property type="entry name" value="P-loop_NTPase"/>
</dbReference>
<dbReference type="STRING" id="937777.Deipe_2424"/>
<sequence>MPSYVTAKRIEETIERLGRARVRGTLLDFLILKRALKLKNEDALPLKKTEPALIQAVNEYLSTQKPASTSISIKNFNFFNPIKSEHKTKGYNTNDYYSNGFPDTIGGGTFAGIIDVKTLGVRHASLSQDYLSHLGDIVTTDKSRQLPRIDDVALWYYRDHDLDKYVSSKTPLEAIEFIIEDYKTDGNITDEEVETLFQRVEATEYTDFSWVTAEVADPQIYLPPRGARAQSTPPQTTAPTPTSPTPLSVPTAPSSPVSCSFDLVVALAARGFVILSGPSGTGKSRGGLQLAGALKIQLDDQELLAFVPVGADWTDTRHILGYRNPFGPPRQVGGVETHETYQLEEPLRLLLRAAHPQREHIPHLLLLDEMNLSHVERYFSPFLSLMESGRTEEGQGVPLISADNIALISDVLEHVEPGSSEAEAAQHLKTAGRGLTLPPNVFIIGTINVDETTYMFSPKVLDRAQVIEILSVPPKVYLDPSHTETELTLSGAAALAVLRPLAPTSLKTRPNQAFLTRAQELGFPDHWASDVSKTVEYVLQKAYEVLEQVGFAFGYRLVNEVFAYLEVWILAQKEQCDETGQALSTDGWHDALDKVFSQKVLPKIHGNRRQLNDSLTKLETFLRGLSTQGVPNLGTPDPMPVSRQKLERMNRRLNATGYTTFVE</sequence>
<evidence type="ECO:0008006" key="4">
    <source>
        <dbReference type="Google" id="ProtNLM"/>
    </source>
</evidence>
<gene>
    <name evidence="2" type="ordered locus">Deipe_2424</name>
</gene>
<reference evidence="3" key="1">
    <citation type="submission" date="2012-03" db="EMBL/GenBank/DDBJ databases">
        <title>Complete sequence of chromosome of Deinococcus peraridilitoris DSM 19664.</title>
        <authorList>
            <person name="Lucas S."/>
            <person name="Copeland A."/>
            <person name="Lapidus A."/>
            <person name="Glavina del Rio T."/>
            <person name="Dalin E."/>
            <person name="Tice H."/>
            <person name="Bruce D."/>
            <person name="Goodwin L."/>
            <person name="Pitluck S."/>
            <person name="Peters L."/>
            <person name="Mikhailova N."/>
            <person name="Lu M."/>
            <person name="Kyrpides N."/>
            <person name="Mavromatis K."/>
            <person name="Ivanova N."/>
            <person name="Brettin T."/>
            <person name="Detter J.C."/>
            <person name="Han C."/>
            <person name="Larimer F."/>
            <person name="Land M."/>
            <person name="Hauser L."/>
            <person name="Markowitz V."/>
            <person name="Cheng J.-F."/>
            <person name="Hugenholtz P."/>
            <person name="Woyke T."/>
            <person name="Wu D."/>
            <person name="Pukall R."/>
            <person name="Steenblock K."/>
            <person name="Brambilla E."/>
            <person name="Klenk H.-P."/>
            <person name="Eisen J.A."/>
        </authorList>
    </citation>
    <scope>NUCLEOTIDE SEQUENCE [LARGE SCALE GENOMIC DNA]</scope>
    <source>
        <strain evidence="3">DSM 19664 / LMG 22246 / CIP 109416 / KR-200</strain>
    </source>
</reference>
<dbReference type="Proteomes" id="UP000010467">
    <property type="component" value="Chromosome"/>
</dbReference>
<dbReference type="AlphaFoldDB" id="L0A1X0"/>
<dbReference type="HOGENOM" id="CLU_409338_0_0_0"/>
<feature type="region of interest" description="Disordered" evidence="1">
    <location>
        <begin position="223"/>
        <end position="252"/>
    </location>
</feature>
<proteinExistence type="predicted"/>
<dbReference type="eggNOG" id="COG1401">
    <property type="taxonomic scope" value="Bacteria"/>
</dbReference>
<accession>L0A1X0</accession>
<evidence type="ECO:0000313" key="2">
    <source>
        <dbReference type="EMBL" id="AFZ67898.1"/>
    </source>
</evidence>
<keyword evidence="3" id="KW-1185">Reference proteome</keyword>